<protein>
    <submittedName>
        <fullName evidence="1">Streptogramin A acetyltransferase</fullName>
        <ecNumber evidence="1">2.3.1.-</ecNumber>
    </submittedName>
</protein>
<reference evidence="1" key="1">
    <citation type="submission" date="2019-08" db="EMBL/GenBank/DDBJ databases">
        <authorList>
            <person name="Kucharzyk K."/>
            <person name="Murdoch R.W."/>
            <person name="Higgins S."/>
            <person name="Loffler F."/>
        </authorList>
    </citation>
    <scope>NUCLEOTIDE SEQUENCE</scope>
</reference>
<organism evidence="1">
    <name type="scientific">bioreactor metagenome</name>
    <dbReference type="NCBI Taxonomy" id="1076179"/>
    <lineage>
        <taxon>unclassified sequences</taxon>
        <taxon>metagenomes</taxon>
        <taxon>ecological metagenomes</taxon>
    </lineage>
</organism>
<dbReference type="Gene3D" id="2.160.10.10">
    <property type="entry name" value="Hexapeptide repeat proteins"/>
    <property type="match status" value="1"/>
</dbReference>
<sequence length="77" mass="8816">MIGAGSVVTKDVAPYSITAGNPARHIRYRFDEPTIARLLEIQWWNWPLEQIIAAFPDLLSNQVTDFIAKYALKKKEK</sequence>
<dbReference type="GO" id="GO:0016746">
    <property type="term" value="F:acyltransferase activity"/>
    <property type="evidence" value="ECO:0007669"/>
    <property type="project" value="UniProtKB-KW"/>
</dbReference>
<keyword evidence="1" id="KW-0012">Acyltransferase</keyword>
<gene>
    <name evidence="1" type="primary">vatD_11</name>
    <name evidence="1" type="ORF">SDC9_186852</name>
</gene>
<name>A0A645HT44_9ZZZZ</name>
<dbReference type="EC" id="2.3.1.-" evidence="1"/>
<dbReference type="InterPro" id="IPR011004">
    <property type="entry name" value="Trimer_LpxA-like_sf"/>
</dbReference>
<keyword evidence="1" id="KW-0808">Transferase</keyword>
<evidence type="ECO:0000313" key="1">
    <source>
        <dbReference type="EMBL" id="MPN39324.1"/>
    </source>
</evidence>
<dbReference type="SUPFAM" id="SSF51161">
    <property type="entry name" value="Trimeric LpxA-like enzymes"/>
    <property type="match status" value="1"/>
</dbReference>
<proteinExistence type="predicted"/>
<accession>A0A645HT44</accession>
<dbReference type="AlphaFoldDB" id="A0A645HT44"/>
<comment type="caution">
    <text evidence="1">The sequence shown here is derived from an EMBL/GenBank/DDBJ whole genome shotgun (WGS) entry which is preliminary data.</text>
</comment>
<dbReference type="EMBL" id="VSSQ01095074">
    <property type="protein sequence ID" value="MPN39324.1"/>
    <property type="molecule type" value="Genomic_DNA"/>
</dbReference>